<dbReference type="GO" id="GO:0003677">
    <property type="term" value="F:DNA binding"/>
    <property type="evidence" value="ECO:0007669"/>
    <property type="project" value="InterPro"/>
</dbReference>
<dbReference type="InterPro" id="IPR036515">
    <property type="entry name" value="Transposase_17_sf"/>
</dbReference>
<evidence type="ECO:0000313" key="1">
    <source>
        <dbReference type="EMBL" id="ABG58711.1"/>
    </source>
</evidence>
<dbReference type="EMBL" id="CP000383">
    <property type="protein sequence ID" value="ABG58711.1"/>
    <property type="molecule type" value="Genomic_DNA"/>
</dbReference>
<dbReference type="Gene3D" id="3.30.70.1290">
    <property type="entry name" value="Transposase IS200-like"/>
    <property type="match status" value="1"/>
</dbReference>
<organism evidence="1 2">
    <name type="scientific">Cytophaga hutchinsonii (strain ATCC 33406 / DSM 1761 / CIP 103989 / NBRC 15051 / NCIMB 9469 / D465)</name>
    <dbReference type="NCBI Taxonomy" id="269798"/>
    <lineage>
        <taxon>Bacteria</taxon>
        <taxon>Pseudomonadati</taxon>
        <taxon>Bacteroidota</taxon>
        <taxon>Cytophagia</taxon>
        <taxon>Cytophagales</taxon>
        <taxon>Cytophagaceae</taxon>
        <taxon>Cytophaga</taxon>
    </lineage>
</organism>
<accession>A0A6N4SR10</accession>
<proteinExistence type="predicted"/>
<sequence>MKSKGVDGFTWQIGYGAFSVSSSKIEVVSTYIIHQKQHHKITSFKDEVENFMKKYHISEYDAEYFWV</sequence>
<name>A0A6N4SR10_CYTH3</name>
<reference evidence="1 2" key="1">
    <citation type="journal article" date="2007" name="Appl. Environ. Microbiol.">
        <title>Genome sequence of the cellulolytic gliding bacterium Cytophaga hutchinsonii.</title>
        <authorList>
            <person name="Xie G."/>
            <person name="Bruce D.C."/>
            <person name="Challacombe J.F."/>
            <person name="Chertkov O."/>
            <person name="Detter J.C."/>
            <person name="Gilna P."/>
            <person name="Han C.S."/>
            <person name="Lucas S."/>
            <person name="Misra M."/>
            <person name="Myers G.L."/>
            <person name="Richardson P."/>
            <person name="Tapia R."/>
            <person name="Thayer N."/>
            <person name="Thompson L.S."/>
            <person name="Brettin T.S."/>
            <person name="Henrissat B."/>
            <person name="Wilson D.B."/>
            <person name="McBride M.J."/>
        </authorList>
    </citation>
    <scope>NUCLEOTIDE SEQUENCE [LARGE SCALE GENOMIC DNA]</scope>
    <source>
        <strain evidence="2">ATCC 33406 / DSM 1761 / CIP 103989 / NBRC 15051 / NCIMB 9469 / D465</strain>
    </source>
</reference>
<evidence type="ECO:0000313" key="2">
    <source>
        <dbReference type="Proteomes" id="UP000001822"/>
    </source>
</evidence>
<dbReference type="SUPFAM" id="SSF143422">
    <property type="entry name" value="Transposase IS200-like"/>
    <property type="match status" value="1"/>
</dbReference>
<dbReference type="KEGG" id="chu:CHU_1440"/>
<dbReference type="RefSeq" id="WP_011584826.1">
    <property type="nucleotide sequence ID" value="NC_008255.1"/>
</dbReference>
<dbReference type="GO" id="GO:0004803">
    <property type="term" value="F:transposase activity"/>
    <property type="evidence" value="ECO:0007669"/>
    <property type="project" value="InterPro"/>
</dbReference>
<dbReference type="OrthoDB" id="9797997at2"/>
<dbReference type="Proteomes" id="UP000001822">
    <property type="component" value="Chromosome"/>
</dbReference>
<dbReference type="GO" id="GO:0006313">
    <property type="term" value="P:DNA transposition"/>
    <property type="evidence" value="ECO:0007669"/>
    <property type="project" value="InterPro"/>
</dbReference>
<gene>
    <name evidence="1" type="ordered locus">CHU_1440</name>
</gene>
<protein>
    <submittedName>
        <fullName evidence="1">Transposase</fullName>
    </submittedName>
</protein>
<dbReference type="AlphaFoldDB" id="A0A6N4SR10"/>
<keyword evidence="2" id="KW-1185">Reference proteome</keyword>